<evidence type="ECO:0000256" key="1">
    <source>
        <dbReference type="SAM" id="Phobius"/>
    </source>
</evidence>
<comment type="caution">
    <text evidence="2">The sequence shown here is derived from an EMBL/GenBank/DDBJ whole genome shotgun (WGS) entry which is preliminary data.</text>
</comment>
<feature type="transmembrane region" description="Helical" evidence="1">
    <location>
        <begin position="99"/>
        <end position="118"/>
    </location>
</feature>
<dbReference type="RefSeq" id="WP_202747569.1">
    <property type="nucleotide sequence ID" value="NZ_JAESWC010000002.1"/>
</dbReference>
<feature type="transmembrane region" description="Helical" evidence="1">
    <location>
        <begin position="28"/>
        <end position="46"/>
    </location>
</feature>
<keyword evidence="1" id="KW-0812">Transmembrane</keyword>
<reference evidence="2 3" key="1">
    <citation type="submission" date="2021-01" db="EMBL/GenBank/DDBJ databases">
        <title>Genome public.</title>
        <authorList>
            <person name="Liu C."/>
            <person name="Sun Q."/>
        </authorList>
    </citation>
    <scope>NUCLEOTIDE SEQUENCE [LARGE SCALE GENOMIC DNA]</scope>
    <source>
        <strain evidence="2 3">YIM B02515</strain>
    </source>
</reference>
<feature type="transmembrane region" description="Helical" evidence="1">
    <location>
        <begin position="58"/>
        <end position="79"/>
    </location>
</feature>
<feature type="transmembrane region" description="Helical" evidence="1">
    <location>
        <begin position="322"/>
        <end position="340"/>
    </location>
</feature>
<keyword evidence="1" id="KW-1133">Transmembrane helix</keyword>
<keyword evidence="3" id="KW-1185">Reference proteome</keyword>
<gene>
    <name evidence="2" type="primary">ylbJ</name>
    <name evidence="2" type="ORF">JK636_04080</name>
</gene>
<feature type="transmembrane region" description="Helical" evidence="1">
    <location>
        <begin position="360"/>
        <end position="377"/>
    </location>
</feature>
<dbReference type="EMBL" id="JAESWC010000002">
    <property type="protein sequence ID" value="MBL4934934.1"/>
    <property type="molecule type" value="Genomic_DNA"/>
</dbReference>
<evidence type="ECO:0000313" key="3">
    <source>
        <dbReference type="Proteomes" id="UP000632377"/>
    </source>
</evidence>
<evidence type="ECO:0000313" key="2">
    <source>
        <dbReference type="EMBL" id="MBL4934934.1"/>
    </source>
</evidence>
<sequence length="387" mass="43510">MKLLLYLIFLLIFIFVYKLIKTMNRSVVATCICTLLIIQIILTPKLCLDSAVIGVRLFVEKVFPSLFPFLVVSSIMMNYDGIEIYSKMLGKFLCKPIRLPIQCTFVIIVSILCGYPLGAKYACDIYEQGLIDLKTCQRLINIASNTSPLFAIGSVGTAMLGSSYIGYILLISNYLSCFIMGILLPGKSISEKEVHNIIKDNNKNIGNIVKHSVENSITTCLSIGGFVILFSVITNMIKSNILFDIAVRNINIITNINKELISGFLLGLIEMTNGCYILSIASIDMYIKVIAISFLLAFSGLSIISQVHSFTYKYNLSMKKYIFRKLIQGCIGSAISIVIYKFPLFNFSVQTFNSQHFNSLNIYIIFGLILLMMPYILNRFRRLFHAS</sequence>
<dbReference type="Proteomes" id="UP000632377">
    <property type="component" value="Unassembled WGS sequence"/>
</dbReference>
<accession>A0ABS1T6G1</accession>
<proteinExistence type="predicted"/>
<organism evidence="2 3">
    <name type="scientific">Clostridium rhizosphaerae</name>
    <dbReference type="NCBI Taxonomy" id="2803861"/>
    <lineage>
        <taxon>Bacteria</taxon>
        <taxon>Bacillati</taxon>
        <taxon>Bacillota</taxon>
        <taxon>Clostridia</taxon>
        <taxon>Eubacteriales</taxon>
        <taxon>Clostridiaceae</taxon>
        <taxon>Clostridium</taxon>
    </lineage>
</organism>
<dbReference type="NCBIfam" id="TIGR02871">
    <property type="entry name" value="spore_ylbJ"/>
    <property type="match status" value="1"/>
</dbReference>
<protein>
    <submittedName>
        <fullName evidence="2">Sporulation integral membrane protein YlbJ</fullName>
    </submittedName>
</protein>
<feature type="transmembrane region" description="Helical" evidence="1">
    <location>
        <begin position="289"/>
        <end position="310"/>
    </location>
</feature>
<dbReference type="InterPro" id="IPR014226">
    <property type="entry name" value="Spore_IM_YlbJ"/>
</dbReference>
<name>A0ABS1T6G1_9CLOT</name>
<feature type="transmembrane region" description="Helical" evidence="1">
    <location>
        <begin position="260"/>
        <end position="283"/>
    </location>
</feature>
<keyword evidence="1" id="KW-0472">Membrane</keyword>